<evidence type="ECO:0000313" key="2">
    <source>
        <dbReference type="Proteomes" id="UP000005239"/>
    </source>
</evidence>
<dbReference type="AlphaFoldDB" id="A0A2A6D0F8"/>
<organism evidence="1 2">
    <name type="scientific">Pristionchus pacificus</name>
    <name type="common">Parasitic nematode worm</name>
    <dbReference type="NCBI Taxonomy" id="54126"/>
    <lineage>
        <taxon>Eukaryota</taxon>
        <taxon>Metazoa</taxon>
        <taxon>Ecdysozoa</taxon>
        <taxon>Nematoda</taxon>
        <taxon>Chromadorea</taxon>
        <taxon>Rhabditida</taxon>
        <taxon>Rhabditina</taxon>
        <taxon>Diplogasteromorpha</taxon>
        <taxon>Diplogasteroidea</taxon>
        <taxon>Neodiplogasteridae</taxon>
        <taxon>Pristionchus</taxon>
    </lineage>
</organism>
<accession>A0A2A6D0F8</accession>
<name>A0A2A6D0F8_PRIPA</name>
<gene>
    <name evidence="1" type="primary">WBGene00277833</name>
</gene>
<reference evidence="1" key="2">
    <citation type="submission" date="2022-06" db="UniProtKB">
        <authorList>
            <consortium name="EnsemblMetazoa"/>
        </authorList>
    </citation>
    <scope>IDENTIFICATION</scope>
    <source>
        <strain evidence="1">PS312</strain>
    </source>
</reference>
<proteinExistence type="predicted"/>
<dbReference type="Proteomes" id="UP000005239">
    <property type="component" value="Unassembled WGS sequence"/>
</dbReference>
<dbReference type="EnsemblMetazoa" id="PPA39464.1">
    <property type="protein sequence ID" value="PPA39464.1"/>
    <property type="gene ID" value="WBGene00277833"/>
</dbReference>
<keyword evidence="2" id="KW-1185">Reference proteome</keyword>
<reference evidence="2" key="1">
    <citation type="journal article" date="2008" name="Nat. Genet.">
        <title>The Pristionchus pacificus genome provides a unique perspective on nematode lifestyle and parasitism.</title>
        <authorList>
            <person name="Dieterich C."/>
            <person name="Clifton S.W."/>
            <person name="Schuster L.N."/>
            <person name="Chinwalla A."/>
            <person name="Delehaunty K."/>
            <person name="Dinkelacker I."/>
            <person name="Fulton L."/>
            <person name="Fulton R."/>
            <person name="Godfrey J."/>
            <person name="Minx P."/>
            <person name="Mitreva M."/>
            <person name="Roeseler W."/>
            <person name="Tian H."/>
            <person name="Witte H."/>
            <person name="Yang S.P."/>
            <person name="Wilson R.K."/>
            <person name="Sommer R.J."/>
        </authorList>
    </citation>
    <scope>NUCLEOTIDE SEQUENCE [LARGE SCALE GENOMIC DNA]</scope>
    <source>
        <strain evidence="2">PS312</strain>
    </source>
</reference>
<evidence type="ECO:0000313" key="1">
    <source>
        <dbReference type="EnsemblMetazoa" id="PPA39464.1"/>
    </source>
</evidence>
<accession>A0A8R1Z2P7</accession>
<protein>
    <submittedName>
        <fullName evidence="1">Uncharacterized protein</fullName>
    </submittedName>
</protein>
<sequence>MELADKFARQRAFGRTSETGERIGPSITMNLLPVMLFLGLMMNVQPNPMFAGERVHLAETKLSRNSCQSILQRLLPRILIITVAIERRIQYPVNTVSFFRRHHHRKIDRLFCPPRHRILCDVVIRAIARHRDEDGQF</sequence>